<keyword evidence="2" id="KW-1133">Transmembrane helix</keyword>
<dbReference type="EMBL" id="OZ075131">
    <property type="protein sequence ID" value="CAL4978909.1"/>
    <property type="molecule type" value="Genomic_DNA"/>
</dbReference>
<keyword evidence="2" id="KW-0812">Transmembrane</keyword>
<reference evidence="3" key="1">
    <citation type="submission" date="2024-10" db="EMBL/GenBank/DDBJ databases">
        <authorList>
            <person name="Ryan C."/>
        </authorList>
    </citation>
    <scope>NUCLEOTIDE SEQUENCE [LARGE SCALE GENOMIC DNA]</scope>
</reference>
<keyword evidence="4" id="KW-1185">Reference proteome</keyword>
<feature type="region of interest" description="Disordered" evidence="1">
    <location>
        <begin position="1"/>
        <end position="21"/>
    </location>
</feature>
<dbReference type="AlphaFoldDB" id="A0ABC9AJ45"/>
<evidence type="ECO:0000256" key="1">
    <source>
        <dbReference type="SAM" id="MobiDB-lite"/>
    </source>
</evidence>
<evidence type="ECO:0000313" key="4">
    <source>
        <dbReference type="Proteomes" id="UP001497457"/>
    </source>
</evidence>
<evidence type="ECO:0000313" key="3">
    <source>
        <dbReference type="EMBL" id="CAL4978909.1"/>
    </source>
</evidence>
<protein>
    <submittedName>
        <fullName evidence="3">Uncharacterized protein</fullName>
    </submittedName>
</protein>
<feature type="compositionally biased region" description="Basic and acidic residues" evidence="1">
    <location>
        <begin position="1"/>
        <end position="18"/>
    </location>
</feature>
<feature type="transmembrane region" description="Helical" evidence="2">
    <location>
        <begin position="40"/>
        <end position="63"/>
    </location>
</feature>
<accession>A0ABC9AJ45</accession>
<sequence>MTMKKADADTPSDAEKGAAGKQLAAEEPFFVSPFRERVLYAYYMVQIVGLSVVIVTLFILQYIK</sequence>
<gene>
    <name evidence="3" type="ORF">URODEC1_LOCUS55018</name>
</gene>
<evidence type="ECO:0000256" key="2">
    <source>
        <dbReference type="SAM" id="Phobius"/>
    </source>
</evidence>
<proteinExistence type="predicted"/>
<keyword evidence="2" id="KW-0472">Membrane</keyword>
<name>A0ABC9AJ45_9POAL</name>
<organism evidence="3 4">
    <name type="scientific">Urochloa decumbens</name>
    <dbReference type="NCBI Taxonomy" id="240449"/>
    <lineage>
        <taxon>Eukaryota</taxon>
        <taxon>Viridiplantae</taxon>
        <taxon>Streptophyta</taxon>
        <taxon>Embryophyta</taxon>
        <taxon>Tracheophyta</taxon>
        <taxon>Spermatophyta</taxon>
        <taxon>Magnoliopsida</taxon>
        <taxon>Liliopsida</taxon>
        <taxon>Poales</taxon>
        <taxon>Poaceae</taxon>
        <taxon>PACMAD clade</taxon>
        <taxon>Panicoideae</taxon>
        <taxon>Panicodae</taxon>
        <taxon>Paniceae</taxon>
        <taxon>Melinidinae</taxon>
        <taxon>Urochloa</taxon>
    </lineage>
</organism>
<dbReference type="Proteomes" id="UP001497457">
    <property type="component" value="Chromosome 21rd"/>
</dbReference>